<evidence type="ECO:0000256" key="2">
    <source>
        <dbReference type="ARBA" id="ARBA00023015"/>
    </source>
</evidence>
<dbReference type="PANTHER" id="PTHR30537:SF35">
    <property type="entry name" value="TRANSCRIPTIONAL REGULATORY PROTEIN"/>
    <property type="match status" value="1"/>
</dbReference>
<evidence type="ECO:0000256" key="4">
    <source>
        <dbReference type="ARBA" id="ARBA00023163"/>
    </source>
</evidence>
<organism evidence="6 7">
    <name type="scientific">Shewanella salipaludis</name>
    <dbReference type="NCBI Taxonomy" id="2723052"/>
    <lineage>
        <taxon>Bacteria</taxon>
        <taxon>Pseudomonadati</taxon>
        <taxon>Pseudomonadota</taxon>
        <taxon>Gammaproteobacteria</taxon>
        <taxon>Alteromonadales</taxon>
        <taxon>Shewanellaceae</taxon>
        <taxon>Shewanella</taxon>
    </lineage>
</organism>
<dbReference type="InterPro" id="IPR000847">
    <property type="entry name" value="LysR_HTH_N"/>
</dbReference>
<proteinExistence type="inferred from homology"/>
<dbReference type="AlphaFoldDB" id="A0A972FRG4"/>
<dbReference type="PANTHER" id="PTHR30537">
    <property type="entry name" value="HTH-TYPE TRANSCRIPTIONAL REGULATOR"/>
    <property type="match status" value="1"/>
</dbReference>
<dbReference type="CDD" id="cd08422">
    <property type="entry name" value="PBP2_CrgA_like"/>
    <property type="match status" value="1"/>
</dbReference>
<dbReference type="FunFam" id="1.10.10.10:FF:000001">
    <property type="entry name" value="LysR family transcriptional regulator"/>
    <property type="match status" value="1"/>
</dbReference>
<reference evidence="6" key="1">
    <citation type="submission" date="2020-04" db="EMBL/GenBank/DDBJ databases">
        <title>Description of Shewanella salipaludis sp. nov., isolated from a salt marsh.</title>
        <authorList>
            <person name="Park S."/>
            <person name="Yoon J.-H."/>
        </authorList>
    </citation>
    <scope>NUCLEOTIDE SEQUENCE</scope>
    <source>
        <strain evidence="6">SHSM-M6</strain>
    </source>
</reference>
<evidence type="ECO:0000313" key="6">
    <source>
        <dbReference type="EMBL" id="NMH64818.1"/>
    </source>
</evidence>
<gene>
    <name evidence="6" type="ORF">HC757_06500</name>
</gene>
<dbReference type="FunFam" id="3.40.190.290:FF:000001">
    <property type="entry name" value="Transcriptional regulator, LysR family"/>
    <property type="match status" value="1"/>
</dbReference>
<dbReference type="InterPro" id="IPR036390">
    <property type="entry name" value="WH_DNA-bd_sf"/>
</dbReference>
<keyword evidence="2" id="KW-0805">Transcription regulation</keyword>
<keyword evidence="4" id="KW-0804">Transcription</keyword>
<evidence type="ECO:0000259" key="5">
    <source>
        <dbReference type="PROSITE" id="PS50931"/>
    </source>
</evidence>
<comment type="caution">
    <text evidence="6">The sequence shown here is derived from an EMBL/GenBank/DDBJ whole genome shotgun (WGS) entry which is preliminary data.</text>
</comment>
<dbReference type="Pfam" id="PF03466">
    <property type="entry name" value="LysR_substrate"/>
    <property type="match status" value="1"/>
</dbReference>
<evidence type="ECO:0000313" key="7">
    <source>
        <dbReference type="Proteomes" id="UP000737113"/>
    </source>
</evidence>
<protein>
    <submittedName>
        <fullName evidence="6">LysR family transcriptional regulator</fullName>
    </submittedName>
</protein>
<accession>A0A972FRG4</accession>
<comment type="similarity">
    <text evidence="1">Belongs to the LysR transcriptional regulatory family.</text>
</comment>
<dbReference type="GO" id="GO:0006351">
    <property type="term" value="P:DNA-templated transcription"/>
    <property type="evidence" value="ECO:0007669"/>
    <property type="project" value="TreeGrafter"/>
</dbReference>
<dbReference type="InterPro" id="IPR036388">
    <property type="entry name" value="WH-like_DNA-bd_sf"/>
</dbReference>
<dbReference type="Gene3D" id="1.10.10.10">
    <property type="entry name" value="Winged helix-like DNA-binding domain superfamily/Winged helix DNA-binding domain"/>
    <property type="match status" value="1"/>
</dbReference>
<dbReference type="SUPFAM" id="SSF46785">
    <property type="entry name" value="Winged helix' DNA-binding domain"/>
    <property type="match status" value="1"/>
</dbReference>
<dbReference type="Proteomes" id="UP000737113">
    <property type="component" value="Unassembled WGS sequence"/>
</dbReference>
<evidence type="ECO:0000256" key="3">
    <source>
        <dbReference type="ARBA" id="ARBA00023125"/>
    </source>
</evidence>
<dbReference type="GO" id="GO:0003700">
    <property type="term" value="F:DNA-binding transcription factor activity"/>
    <property type="evidence" value="ECO:0007669"/>
    <property type="project" value="InterPro"/>
</dbReference>
<keyword evidence="7" id="KW-1185">Reference proteome</keyword>
<dbReference type="PROSITE" id="PS50931">
    <property type="entry name" value="HTH_LYSR"/>
    <property type="match status" value="1"/>
</dbReference>
<dbReference type="InterPro" id="IPR005119">
    <property type="entry name" value="LysR_subst-bd"/>
</dbReference>
<keyword evidence="3" id="KW-0238">DNA-binding</keyword>
<dbReference type="Pfam" id="PF00126">
    <property type="entry name" value="HTH_1"/>
    <property type="match status" value="1"/>
</dbReference>
<sequence length="293" mass="32075">MDRLTAANVFVTIVERGSLVAAANALAMSRSMVTRYLAEMEDWSGSRLLHRSTRSLSLTPAGERVLGHCHRLLELANEVPAVDHGTAMPRGLLRIGCSQFVAHQILAPVVRQYLASYPEASVNLHVSSQTVDLIAERIDLTIRITNELDPGLIARRLGRCDSVICAAPAYLASRPGLNSPEDLTLHNCLSYSYFGDALWQFEREGRSFKVPVRGNFSANDSMVVLEAALAGEGVAMQPVLAAQPYLDSGQLQLLLPDYRPQSLGIYGVYQSRKHLPPALRLMLDSLVAHFAAQ</sequence>
<dbReference type="EMBL" id="JAAXYH010000003">
    <property type="protein sequence ID" value="NMH64818.1"/>
    <property type="molecule type" value="Genomic_DNA"/>
</dbReference>
<feature type="domain" description="HTH lysR-type" evidence="5">
    <location>
        <begin position="1"/>
        <end position="59"/>
    </location>
</feature>
<dbReference type="GO" id="GO:0043565">
    <property type="term" value="F:sequence-specific DNA binding"/>
    <property type="evidence" value="ECO:0007669"/>
    <property type="project" value="TreeGrafter"/>
</dbReference>
<dbReference type="SUPFAM" id="SSF53850">
    <property type="entry name" value="Periplasmic binding protein-like II"/>
    <property type="match status" value="1"/>
</dbReference>
<dbReference type="RefSeq" id="WP_169563501.1">
    <property type="nucleotide sequence ID" value="NZ_JAAXYH010000003.1"/>
</dbReference>
<name>A0A972FRG4_9GAMM</name>
<dbReference type="InterPro" id="IPR058163">
    <property type="entry name" value="LysR-type_TF_proteobact-type"/>
</dbReference>
<dbReference type="Gene3D" id="3.40.190.290">
    <property type="match status" value="1"/>
</dbReference>
<evidence type="ECO:0000256" key="1">
    <source>
        <dbReference type="ARBA" id="ARBA00009437"/>
    </source>
</evidence>